<protein>
    <submittedName>
        <fullName evidence="1">Uncharacterized protein</fullName>
    </submittedName>
</protein>
<evidence type="ECO:0000313" key="1">
    <source>
        <dbReference type="EMBL" id="UEP19470.1"/>
    </source>
</evidence>
<evidence type="ECO:0000313" key="2">
    <source>
        <dbReference type="Proteomes" id="UP000828387"/>
    </source>
</evidence>
<dbReference type="EMBL" id="MZ571830">
    <property type="protein sequence ID" value="UEP19470.1"/>
    <property type="molecule type" value="Genomic_DNA"/>
</dbReference>
<accession>A0AAE8YDX0</accession>
<organism evidence="1 2">
    <name type="scientific">Klebsiella phage vB_KpnS-VAC51</name>
    <dbReference type="NCBI Taxonomy" id="2866698"/>
    <lineage>
        <taxon>Viruses</taxon>
        <taxon>Duplodnaviria</taxon>
        <taxon>Heunggongvirae</taxon>
        <taxon>Uroviricota</taxon>
        <taxon>Caudoviricetes</taxon>
        <taxon>Demerecviridae</taxon>
        <taxon>Sugarlandvirus</taxon>
        <taxon>Sugarlandvirus VAC51</taxon>
    </lineage>
</organism>
<reference evidence="1 2" key="1">
    <citation type="submission" date="2021-07" db="EMBL/GenBank/DDBJ databases">
        <authorList>
            <person name="Bleriot I."/>
            <person name="Blasco L."/>
            <person name="Pacios O."/>
            <person name="Fernandez-Garcia L."/>
            <person name="Ambroa A."/>
            <person name="Lopez M."/>
            <person name="Ortiz-Cartagena C."/>
            <person name="Fernandez-Cuenca F."/>
            <person name="Oteo J."/>
            <person name="Pascual A."/>
            <person name="Martinez-Martinez L."/>
            <person name="Domingo-Calap P."/>
            <person name="Wood T.K."/>
            <person name="Tomas M."/>
        </authorList>
    </citation>
    <scope>NUCLEOTIDE SEQUENCE [LARGE SCALE GENOMIC DNA]</scope>
</reference>
<keyword evidence="2" id="KW-1185">Reference proteome</keyword>
<sequence>MTLDKRRSKNDFFNVGARFSWFYDGFGLYRILRLCPL</sequence>
<name>A0AAE8YDX0_9CAUD</name>
<proteinExistence type="predicted"/>
<dbReference type="Proteomes" id="UP000828387">
    <property type="component" value="Segment"/>
</dbReference>